<organism evidence="3 5">
    <name type="scientific">Candidatus Cryosericum odellii</name>
    <dbReference type="NCBI Taxonomy" id="2290917"/>
    <lineage>
        <taxon>Bacteria</taxon>
        <taxon>Pseudomonadati</taxon>
        <taxon>Caldisericota/Cryosericota group</taxon>
        <taxon>Candidatus Cryosericota</taxon>
        <taxon>Candidatus Cryosericia</taxon>
        <taxon>Candidatus Cryosericales</taxon>
        <taxon>Candidatus Cryosericaceae</taxon>
        <taxon>Candidatus Cryosericum</taxon>
    </lineage>
</organism>
<evidence type="ECO:0000313" key="5">
    <source>
        <dbReference type="Proteomes" id="UP000266260"/>
    </source>
</evidence>
<keyword evidence="5" id="KW-1185">Reference proteome</keyword>
<dbReference type="Proteomes" id="UP000266260">
    <property type="component" value="Unassembled WGS sequence"/>
</dbReference>
<feature type="transmembrane region" description="Helical" evidence="2">
    <location>
        <begin position="36"/>
        <end position="55"/>
    </location>
</feature>
<gene>
    <name evidence="4" type="ORF">SMC5_07450</name>
    <name evidence="3" type="ORF">SMC6_06660</name>
</gene>
<evidence type="ECO:0000313" key="3">
    <source>
        <dbReference type="EMBL" id="RIE07410.1"/>
    </source>
</evidence>
<evidence type="ECO:0000313" key="6">
    <source>
        <dbReference type="Proteomes" id="UP000266489"/>
    </source>
</evidence>
<evidence type="ECO:0000256" key="2">
    <source>
        <dbReference type="SAM" id="Phobius"/>
    </source>
</evidence>
<accession>A0A398CYV0</accession>
<keyword evidence="2" id="KW-0472">Membrane</keyword>
<dbReference type="AlphaFoldDB" id="A0A398CYV0"/>
<dbReference type="Proteomes" id="UP000266489">
    <property type="component" value="Unassembled WGS sequence"/>
</dbReference>
<dbReference type="EMBL" id="QXIU01000183">
    <property type="protein sequence ID" value="RIE09037.1"/>
    <property type="molecule type" value="Genomic_DNA"/>
</dbReference>
<name>A0A398CYV0_9BACT</name>
<evidence type="ECO:0000313" key="4">
    <source>
        <dbReference type="EMBL" id="RIE09037.1"/>
    </source>
</evidence>
<comment type="caution">
    <text evidence="3">The sequence shown here is derived from an EMBL/GenBank/DDBJ whole genome shotgun (WGS) entry which is preliminary data.</text>
</comment>
<reference evidence="5 6" key="1">
    <citation type="submission" date="2018-09" db="EMBL/GenBank/DDBJ databases">
        <title>Discovery and Ecogenomic Context for Candidatus Cryosericales, a Global Caldiserica Order Active in Thawing Permafrost.</title>
        <authorList>
            <person name="Martinez M.A."/>
            <person name="Woodcroft B.J."/>
            <person name="Ignacio Espinoza J.C."/>
            <person name="Zayed A."/>
            <person name="Singleton C.M."/>
            <person name="Boyd J."/>
            <person name="Li Y.-F."/>
            <person name="Purvine S."/>
            <person name="Maughan H."/>
            <person name="Hodgkins S.B."/>
            <person name="Anderson D."/>
            <person name="Sederholm M."/>
            <person name="Temperton B."/>
            <person name="Saleska S.R."/>
            <person name="Tyson G.W."/>
            <person name="Rich V.I."/>
        </authorList>
    </citation>
    <scope>NUCLEOTIDE SEQUENCE [LARGE SCALE GENOMIC DNA]</scope>
    <source>
        <strain evidence="4 6">SMC5</strain>
        <strain evidence="3 5">SMC6</strain>
    </source>
</reference>
<dbReference type="RefSeq" id="WP_119120206.1">
    <property type="nucleotide sequence ID" value="NZ_QXIT01000110.1"/>
</dbReference>
<feature type="region of interest" description="Disordered" evidence="1">
    <location>
        <begin position="1"/>
        <end position="26"/>
    </location>
</feature>
<keyword evidence="2" id="KW-1133">Transmembrane helix</keyword>
<dbReference type="EMBL" id="QXIT01000110">
    <property type="protein sequence ID" value="RIE07410.1"/>
    <property type="molecule type" value="Genomic_DNA"/>
</dbReference>
<dbReference type="OrthoDB" id="9904243at2"/>
<protein>
    <submittedName>
        <fullName evidence="3">Uncharacterized protein</fullName>
    </submittedName>
</protein>
<proteinExistence type="predicted"/>
<feature type="transmembrane region" description="Helical" evidence="2">
    <location>
        <begin position="61"/>
        <end position="80"/>
    </location>
</feature>
<accession>A0A398D9B9</accession>
<sequence>MGEHKNKAGAPVRNGWHNSEPRTRQTWSTMDNATKLLFMAVLVVMAGALLSMVPGGRIPGYVVSGIGFVLYVVLRLIPVWRTWRSSRRVRGAQ</sequence>
<keyword evidence="2" id="KW-0812">Transmembrane</keyword>
<evidence type="ECO:0000256" key="1">
    <source>
        <dbReference type="SAM" id="MobiDB-lite"/>
    </source>
</evidence>